<keyword evidence="2 4" id="KW-0378">Hydrolase</keyword>
<dbReference type="InterPro" id="IPR000805">
    <property type="entry name" value="Glyco_hydro_26"/>
</dbReference>
<evidence type="ECO:0000259" key="6">
    <source>
        <dbReference type="PROSITE" id="PS51764"/>
    </source>
</evidence>
<proteinExistence type="inferred from homology"/>
<dbReference type="Pfam" id="PF02156">
    <property type="entry name" value="Glyco_hydro_26"/>
    <property type="match status" value="3"/>
</dbReference>
<evidence type="ECO:0000313" key="7">
    <source>
        <dbReference type="EMBL" id="MBB3154100.1"/>
    </source>
</evidence>
<dbReference type="PROSITE" id="PS51272">
    <property type="entry name" value="SLH"/>
    <property type="match status" value="3"/>
</dbReference>
<dbReference type="Gene3D" id="2.60.40.2180">
    <property type="match status" value="1"/>
</dbReference>
<feature type="active site" description="Proton donor" evidence="4">
    <location>
        <position position="1296"/>
    </location>
</feature>
<feature type="active site" description="Nucleophile" evidence="4">
    <location>
        <position position="795"/>
    </location>
</feature>
<dbReference type="GO" id="GO:0006080">
    <property type="term" value="P:substituted mannan metabolic process"/>
    <property type="evidence" value="ECO:0007669"/>
    <property type="project" value="InterPro"/>
</dbReference>
<dbReference type="InterPro" id="IPR022790">
    <property type="entry name" value="GH26_dom"/>
</dbReference>
<evidence type="ECO:0000259" key="5">
    <source>
        <dbReference type="PROSITE" id="PS51272"/>
    </source>
</evidence>
<dbReference type="RefSeq" id="WP_183566936.1">
    <property type="nucleotide sequence ID" value="NZ_CBCSLB010000014.1"/>
</dbReference>
<dbReference type="GO" id="GO:0008810">
    <property type="term" value="F:cellulase activity"/>
    <property type="evidence" value="ECO:0007669"/>
    <property type="project" value="InterPro"/>
</dbReference>
<gene>
    <name evidence="7" type="ORF">FHS16_004176</name>
</gene>
<feature type="domain" description="GH26" evidence="6">
    <location>
        <begin position="1137"/>
        <end position="1447"/>
    </location>
</feature>
<feature type="active site" description="Nucleophile" evidence="4">
    <location>
        <position position="2411"/>
    </location>
</feature>
<sequence>MRRKRKLSMALSLLLSLVMVFGMLGDAVAVLASEEPSVQIEGLTDDEPVSELEQTAQTAGSTSVFGLNAVHPSSLGDLNEDFKVVLDDYNDASASNYNLNPSVGSISFVESPFGQGLGKAMQFSYSLSQGYNGVIHRRDVGGLPLNGVWKGLSAIELWVQLPAPAQSPILQLNIGDAWPGTSYEVDLKKHAGFDSGSASPQHLVIPIDQFLLKGGAAKLPSTENVISFSMYLGGSGTGNAFIDEVKLIFAEEVAIDEFDVYADDEALSAVWASNSSGGMNAKTLVASASADGGKAMSFAYDAAAFNSAGYTGAVKSVAGQDWTGTGAIGLWFTGDGLGQDVLLQITSGANASMEAHLNDLGSFNPESTEPQYLIIPLTAFKPKAEGMVLELKTVTGFGLYVNKTSELSASSSLLLDHLVRYVPAGSKPVGSDEVVFTSTSLTAQGSDSLLKVLNAHADVSDGGQLVGVSFESSNPAILANAEGYAYKGVFHSSGNVRIKLKSVLAQINGAVKEIAIDGEITIEVSNLEASVDVLAYLNQLSGNGLLTAMHNKEPNTNPRESTDRILSSTGVTPAIWSGDFLYQARDVAARQTMIDEAIRQWNDGSLVNMMLHVAPPNRTVEQEKAGSKWDDRAAVANQDGVQSYLSEAQWQSLLTDGGELNVNWKKRLDEYYRYLVQLKNAGVTVMFRPFHEMNQHVFWWAGNPSYTKALYRLTHDYLVDGKGLDNLIWVWDVQDLPAGYGDAYGYDATDWSAFDPGADYWDVFALDVYDAAGYTQSNYDKAVAAAGGKPMAIGECWVLPTQAELAQQPKWVFAMPWAGDTFNENSADAIKAFYQSNLAIGDTPRFQTRRVGTSDIENFEGYASQAALTAEYERDSGGGSNTVALQTSPFSGGGANGLSMAYNTSSASGYSGTLRSLNMDITGAKTIKMWFKGNGNSGQTVLVRLKSGAAGSWFEFDLLDLRSYDATSKQAQYLEIPIEAFKPLEKGTELDLASISGLGFYVKKLGGEHRSGTLLFDSVSYSTLAPAKEAPRFKVAFQDTDWTASGNDTLISLLKKNTTVTSLVPGNAGDSHSIFQVLYTSSSDDILRNDGLFSSKGVFRSEGEVDVVIKQVTIYSGNKQYVMDVNQAVSIDVGKIAEPVNILAYLKALTGKGTLSAMHNKEPNERPRITTDRIMETTGVTPAIWSGDFLFLRDDVANRQKMIDEAIRQWNDGALINLMFHVTSPVRTVAEEKEGADWSGSSNAVQTNLTAAEWESLLTDGGELNSNWKLRLNEYAAYLQQLEDAGVVPMIRPFHEMNQHAFWWAGIPENTAALYRLTKDYLVNEKGLDNLIWMWNVQDFDNRLNWNDYNPGNEYWDVLTLDAYTNGLGSKGDQYYAQMRQYAADAGGSNGPKPIGIGESFKLLNAAGIAKYSDYVMMMPWADDAWVYNTDEELRGFYKNTLSILDTPVFASTVDGGSGAFTETFTFDLVTEVQNWGQNVKGVVIDMGTEMNASDLDTNTFEVSAKHTTSSGTTAFDGLRTIAKAYVNNSGQMTGTGTETGRYAILEFKMGRDLAEASTTAWDSVNRLTTLLTLDYTVKQKSAFGTKLAYNSSYMFKDQINLIVDEFAQGTYSDDNGEHAYNLFTPKAKQAGEKYPLVVWLHGNGERGSVGEMPLLSSKGAIAFAEPAAQAAYGGMYVLAPQFSAAHGASDDIVDGANALVKKLIASDSQIDPSRIYLLGGSAGGTRVWKMLLQEPGLYAAAVPICSTTTVPGNLDLSAGDYDKLTKIPLWLFHAANDGTIGAANSRKAYEELSNRQANVKYTEFANMVYNGVTYDGHHSWVPVLDNYYDETYGIKTFDWLFAQSLEGEAGDYRMVLDDFSSYASSAELANAYARNTNGGANTVELVKSPFGESMNNAMAFTYSLTNGYSGRSHPVNGYWPGLKAIELWIQNDALGQDILLQLSDGASYELHLNQFAGFDAASTAPQHLTIPIEAFKRKEGSGSLNTKGIVSFALYVNQVAGGAGGKLTLDEISLVFDQKPDLPEIAFESNNVQADGVGNLISLLNNNASVPDGGKIVQVSYASTNEAVLPNRSGFVPKGDFLSEGSTSVMLKQAKLYLDGTTYTIDVNAELQINVSKLPQAVDVVQYLKDLTGKGMLSAMHHDQSYANPGSNDVLHQRVANEFGVYPALYSADFLTGGTVQYRQNMINEVIRQWNNGNLVQIMFHVSPPQYTVQQESEGNWGGDQAHETMPSPNRIFSYLYNDQWKELMTEGTPLNTNWKLRMDEYAKYLQQLEDAGVTIMLRPFHEMNQHVFWWGGRPGEEGSAQLYRMFHDYMEKEKGLSNIVWVWNIQDLPDNYGFADGDAKFDRYEGIDGGLAEYDANDWSSFSPGKQYYDVLSVDFYDVGGYATRYYEQAKRIADADGKPLIIGETFVFPTQAEQSAQPDWTIAMPWGVRTWNYNSMEAMAEFYQNSIGTEGMPRFTTRDNSVTPVDRSELEEQLAEAALLIANDYTSSTWEALSHAVAAAKEVLGNTGATQDEVNHALQAVKAAYDGLVRAGGSSSGGGAAVDSAIKVGIGSEAVSIPYSLIETRVVLTVTDSKLSLLLAKASAEASFDLSAVTGAASVEVAVSVLQKLAESKKGAAFKLPSGTVSLDFAALLGAAKQAAGQSVTITLEAVNTTKLTAEQLKAAGSNKIYDISMSSGGRKITSFEGQLTIALPYVLKKGESGDGVAIWYLDELGKLSSVPGLYDADSQTIRFSVDHLSYYVVGYDETAAWSNPFLDVKKGQWFYDSVSYVVQDGLFSGVNAKTFDPKGQMTRAMLVTVLYRLAGEPAAVANRFTDVASGSWYETAAAWADEQGIVTGYGNGRFGPQDAVTREQMVAILYRYATLRGYAVANIAEHTAVVGAEPQTAEHSAFADLAQVSDWAQEAMRWAVEAQLITGKTGGLLDPQGKSTRAEVAALLHRFADRIVQ</sequence>
<dbReference type="InterPro" id="IPR005087">
    <property type="entry name" value="CBM11"/>
</dbReference>
<dbReference type="SUPFAM" id="SSF51445">
    <property type="entry name" value="(Trans)glycosidases"/>
    <property type="match status" value="3"/>
</dbReference>
<dbReference type="SUPFAM" id="SSF53474">
    <property type="entry name" value="alpha/beta-Hydrolases"/>
    <property type="match status" value="1"/>
</dbReference>
<dbReference type="InterPro" id="IPR001119">
    <property type="entry name" value="SLH_dom"/>
</dbReference>
<dbReference type="InterPro" id="IPR017853">
    <property type="entry name" value="GH"/>
</dbReference>
<dbReference type="Gene3D" id="1.20.1270.90">
    <property type="entry name" value="AF1782-like"/>
    <property type="match status" value="1"/>
</dbReference>
<dbReference type="PANTHER" id="PTHR40079:SF4">
    <property type="entry name" value="GH26 DOMAIN-CONTAINING PROTEIN-RELATED"/>
    <property type="match status" value="1"/>
</dbReference>
<dbReference type="GO" id="GO:0016985">
    <property type="term" value="F:mannan endo-1,4-beta-mannosidase activity"/>
    <property type="evidence" value="ECO:0007669"/>
    <property type="project" value="InterPro"/>
</dbReference>
<keyword evidence="3 4" id="KW-0326">Glycosidase</keyword>
<evidence type="ECO:0000256" key="1">
    <source>
        <dbReference type="ARBA" id="ARBA00007754"/>
    </source>
</evidence>
<dbReference type="InterPro" id="IPR041172">
    <property type="entry name" value="EstA_Ig-like_N"/>
</dbReference>
<organism evidence="7 8">
    <name type="scientific">Paenibacillus endophyticus</name>
    <dbReference type="NCBI Taxonomy" id="1294268"/>
    <lineage>
        <taxon>Bacteria</taxon>
        <taxon>Bacillati</taxon>
        <taxon>Bacillota</taxon>
        <taxon>Bacilli</taxon>
        <taxon>Bacillales</taxon>
        <taxon>Paenibacillaceae</taxon>
        <taxon>Paenibacillus</taxon>
    </lineage>
</organism>
<accession>A0A7W5CAG5</accession>
<feature type="domain" description="GH26" evidence="6">
    <location>
        <begin position="528"/>
        <end position="843"/>
    </location>
</feature>
<dbReference type="Gene3D" id="3.20.20.80">
    <property type="entry name" value="Glycosidases"/>
    <property type="match status" value="3"/>
</dbReference>
<dbReference type="InterPro" id="IPR008979">
    <property type="entry name" value="Galactose-bd-like_sf"/>
</dbReference>
<feature type="active site" description="Proton donor" evidence="4">
    <location>
        <position position="2288"/>
    </location>
</feature>
<feature type="domain" description="SLH" evidence="5">
    <location>
        <begin position="2895"/>
        <end position="2953"/>
    </location>
</feature>
<protein>
    <submittedName>
        <fullName evidence="7">Putative peptidase/beta-mannanase</fullName>
    </submittedName>
</protein>
<dbReference type="PROSITE" id="PS51764">
    <property type="entry name" value="GH26"/>
    <property type="match status" value="3"/>
</dbReference>
<reference evidence="7 8" key="1">
    <citation type="submission" date="2020-08" db="EMBL/GenBank/DDBJ databases">
        <title>Genomic Encyclopedia of Type Strains, Phase III (KMG-III): the genomes of soil and plant-associated and newly described type strains.</title>
        <authorList>
            <person name="Whitman W."/>
        </authorList>
    </citation>
    <scope>NUCLEOTIDE SEQUENCE [LARGE SCALE GENOMIC DNA]</scope>
    <source>
        <strain evidence="7 8">CECT 8234</strain>
    </source>
</reference>
<dbReference type="Gene3D" id="2.60.120.430">
    <property type="entry name" value="Galactose-binding lectin"/>
    <property type="match status" value="1"/>
</dbReference>
<dbReference type="GO" id="GO:0006508">
    <property type="term" value="P:proteolysis"/>
    <property type="evidence" value="ECO:0007669"/>
    <property type="project" value="InterPro"/>
</dbReference>
<comment type="caution">
    <text evidence="7">The sequence shown here is derived from an EMBL/GenBank/DDBJ whole genome shotgun (WGS) entry which is preliminary data.</text>
</comment>
<evidence type="ECO:0000256" key="3">
    <source>
        <dbReference type="ARBA" id="ARBA00023295"/>
    </source>
</evidence>
<dbReference type="Pfam" id="PF07554">
    <property type="entry name" value="FIVAR"/>
    <property type="match status" value="1"/>
</dbReference>
<evidence type="ECO:0000313" key="8">
    <source>
        <dbReference type="Proteomes" id="UP000518605"/>
    </source>
</evidence>
<dbReference type="GO" id="GO:0008236">
    <property type="term" value="F:serine-type peptidase activity"/>
    <property type="evidence" value="ECO:0007669"/>
    <property type="project" value="InterPro"/>
</dbReference>
<dbReference type="InterPro" id="IPR029058">
    <property type="entry name" value="AB_hydrolase_fold"/>
</dbReference>
<dbReference type="SUPFAM" id="SSF49785">
    <property type="entry name" value="Galactose-binding domain-like"/>
    <property type="match status" value="3"/>
</dbReference>
<keyword evidence="8" id="KW-1185">Reference proteome</keyword>
<dbReference type="Pfam" id="PF00395">
    <property type="entry name" value="SLH"/>
    <property type="match status" value="3"/>
</dbReference>
<feature type="active site" description="Proton donor" evidence="4">
    <location>
        <position position="692"/>
    </location>
</feature>
<feature type="domain" description="SLH" evidence="5">
    <location>
        <begin position="2816"/>
        <end position="2879"/>
    </location>
</feature>
<dbReference type="PRINTS" id="PR00739">
    <property type="entry name" value="GLHYDRLASE26"/>
</dbReference>
<dbReference type="GO" id="GO:0030245">
    <property type="term" value="P:cellulose catabolic process"/>
    <property type="evidence" value="ECO:0007669"/>
    <property type="project" value="InterPro"/>
</dbReference>
<feature type="active site" description="Nucleophile" evidence="4">
    <location>
        <position position="1399"/>
    </location>
</feature>
<evidence type="ECO:0000256" key="4">
    <source>
        <dbReference type="PROSITE-ProRule" id="PRU01100"/>
    </source>
</evidence>
<dbReference type="Pfam" id="PF03425">
    <property type="entry name" value="CBM_11"/>
    <property type="match status" value="1"/>
</dbReference>
<dbReference type="Pfam" id="PF18435">
    <property type="entry name" value="EstA_Ig_like"/>
    <property type="match status" value="1"/>
</dbReference>
<name>A0A7W5CAG5_9BACL</name>
<dbReference type="EMBL" id="JACHXW010000014">
    <property type="protein sequence ID" value="MBB3154100.1"/>
    <property type="molecule type" value="Genomic_DNA"/>
</dbReference>
<comment type="similarity">
    <text evidence="1 4">Belongs to the glycosyl hydrolase 26 family.</text>
</comment>
<dbReference type="Proteomes" id="UP000518605">
    <property type="component" value="Unassembled WGS sequence"/>
</dbReference>
<feature type="domain" description="GH26" evidence="6">
    <location>
        <begin position="2120"/>
        <end position="2466"/>
    </location>
</feature>
<feature type="domain" description="SLH" evidence="5">
    <location>
        <begin position="2757"/>
        <end position="2815"/>
    </location>
</feature>
<dbReference type="Pfam" id="PF00326">
    <property type="entry name" value="Peptidase_S9"/>
    <property type="match status" value="1"/>
</dbReference>
<dbReference type="PANTHER" id="PTHR40079">
    <property type="entry name" value="MANNAN ENDO-1,4-BETA-MANNOSIDASE E-RELATED"/>
    <property type="match status" value="1"/>
</dbReference>
<evidence type="ECO:0000256" key="2">
    <source>
        <dbReference type="ARBA" id="ARBA00022801"/>
    </source>
</evidence>
<dbReference type="Gene3D" id="3.40.50.1820">
    <property type="entry name" value="alpha/beta hydrolase"/>
    <property type="match status" value="1"/>
</dbReference>
<dbReference type="InterPro" id="IPR001375">
    <property type="entry name" value="Peptidase_S9_cat"/>
</dbReference>